<reference evidence="10 11" key="1">
    <citation type="submission" date="2020-08" db="EMBL/GenBank/DDBJ databases">
        <title>Genomic Encyclopedia of Type Strains, Phase IV (KMG-IV): sequencing the most valuable type-strain genomes for metagenomic binning, comparative biology and taxonomic classification.</title>
        <authorList>
            <person name="Goeker M."/>
        </authorList>
    </citation>
    <scope>NUCLEOTIDE SEQUENCE [LARGE SCALE GENOMIC DNA]</scope>
    <source>
        <strain evidence="10 11">DSM 11590</strain>
    </source>
</reference>
<protein>
    <submittedName>
        <fullName evidence="10">TRAP-type mannitol/chloroaromatic compound transport system permease large subunit</fullName>
    </submittedName>
</protein>
<feature type="transmembrane region" description="Helical" evidence="8">
    <location>
        <begin position="369"/>
        <end position="393"/>
    </location>
</feature>
<dbReference type="PANTHER" id="PTHR33362:SF7">
    <property type="entry name" value="SLL1103 PROTEIN"/>
    <property type="match status" value="1"/>
</dbReference>
<feature type="domain" description="TRAP C4-dicarboxylate transport system permease DctM subunit" evidence="9">
    <location>
        <begin position="14"/>
        <end position="289"/>
    </location>
</feature>
<dbReference type="RefSeq" id="WP_184266192.1">
    <property type="nucleotide sequence ID" value="NZ_JACIIX010000022.1"/>
</dbReference>
<feature type="transmembrane region" description="Helical" evidence="8">
    <location>
        <begin position="413"/>
        <end position="446"/>
    </location>
</feature>
<dbReference type="InterPro" id="IPR010656">
    <property type="entry name" value="DctM"/>
</dbReference>
<dbReference type="EMBL" id="JACIIX010000022">
    <property type="protein sequence ID" value="MBB6212351.1"/>
    <property type="molecule type" value="Genomic_DNA"/>
</dbReference>
<proteinExistence type="predicted"/>
<organism evidence="10 11">
    <name type="scientific">Novispirillum itersonii</name>
    <name type="common">Aquaspirillum itersonii</name>
    <dbReference type="NCBI Taxonomy" id="189"/>
    <lineage>
        <taxon>Bacteria</taxon>
        <taxon>Pseudomonadati</taxon>
        <taxon>Pseudomonadota</taxon>
        <taxon>Alphaproteobacteria</taxon>
        <taxon>Rhodospirillales</taxon>
        <taxon>Novispirillaceae</taxon>
        <taxon>Novispirillum</taxon>
    </lineage>
</organism>
<dbReference type="PANTHER" id="PTHR33362">
    <property type="entry name" value="SIALIC ACID TRAP TRANSPORTER PERMEASE PROTEIN SIAT-RELATED"/>
    <property type="match status" value="1"/>
</dbReference>
<dbReference type="PRINTS" id="PR00173">
    <property type="entry name" value="EDTRNSPORT"/>
</dbReference>
<keyword evidence="11" id="KW-1185">Reference proteome</keyword>
<evidence type="ECO:0000256" key="5">
    <source>
        <dbReference type="ARBA" id="ARBA00022989"/>
    </source>
</evidence>
<dbReference type="GO" id="GO:0005886">
    <property type="term" value="C:plasma membrane"/>
    <property type="evidence" value="ECO:0007669"/>
    <property type="project" value="UniProtKB-SubCell"/>
</dbReference>
<evidence type="ECO:0000313" key="10">
    <source>
        <dbReference type="EMBL" id="MBB6212351.1"/>
    </source>
</evidence>
<sequence>MLELLTNSLDILMFVGMCVGILIGFPVVFTLAGVAVLFAVLGVSLDVFDLNLLKALAPRVFSTMTNEVLLAIPLFVLMGVILERSRMAEELLEEMGKLFGGVRGGLAVSVILVGALLAASTGIVGATVVAMAMIALPTMMRYGYDKSLCCGVIASSGTLGQIIPPSTMLIILAEVMSSGYQQAQFASGKFSVETISVGEVFAAALIPGFCIVGIYIAYVLIASFLKPSLAPAMPPRDVQPLSQTLRHLGKVLVPPIVLIIAVLGSILGGITTPTEGAAVGALGALLLAAPRVVPGASPWPFRLTGLAVLALLLMRQTFDLRIGRTEIPPFDKAMIGLAIALSVIAGYGILIALLRFLRAGVLIPTLRSTLTVTSMIFAMMIGASLFSLVFRGLGGDVRVEEFLTNMPGGETGALLFVMVVVFLLGFVMDFVEIAVIVLPITVPILLGMGMDPIWLAVLLAINLQTSFLTPPFGFSLFYLRGATPKSISTLDIYKGVVPFVMMQIVAMLVIYLFPSVATALPRFLFE</sequence>
<feature type="transmembrane region" description="Helical" evidence="8">
    <location>
        <begin position="12"/>
        <end position="40"/>
    </location>
</feature>
<keyword evidence="7" id="KW-0813">Transport</keyword>
<evidence type="ECO:0000256" key="2">
    <source>
        <dbReference type="ARBA" id="ARBA00022475"/>
    </source>
</evidence>
<evidence type="ECO:0000256" key="8">
    <source>
        <dbReference type="SAM" id="Phobius"/>
    </source>
</evidence>
<evidence type="ECO:0000313" key="11">
    <source>
        <dbReference type="Proteomes" id="UP000544872"/>
    </source>
</evidence>
<feature type="transmembrane region" description="Helical" evidence="8">
    <location>
        <begin position="200"/>
        <end position="225"/>
    </location>
</feature>
<dbReference type="Proteomes" id="UP000544872">
    <property type="component" value="Unassembled WGS sequence"/>
</dbReference>
<gene>
    <name evidence="10" type="ORF">FHS48_003802</name>
</gene>
<comment type="subcellular location">
    <subcellularLocation>
        <location evidence="1 7">Cell inner membrane</location>
        <topology evidence="1 7">Multi-pass membrane protein</topology>
    </subcellularLocation>
</comment>
<feature type="transmembrane region" description="Helical" evidence="8">
    <location>
        <begin position="60"/>
        <end position="82"/>
    </location>
</feature>
<comment type="caution">
    <text evidence="10">The sequence shown here is derived from an EMBL/GenBank/DDBJ whole genome shotgun (WGS) entry which is preliminary data.</text>
</comment>
<keyword evidence="6 8" id="KW-0472">Membrane</keyword>
<comment type="function">
    <text evidence="7">Part of the tripartite ATP-independent periplasmic (TRAP) transport system.</text>
</comment>
<keyword evidence="3 7" id="KW-0997">Cell inner membrane</keyword>
<keyword evidence="4 8" id="KW-0812">Transmembrane</keyword>
<dbReference type="InterPro" id="IPR004681">
    <property type="entry name" value="TRAP_DctM"/>
</dbReference>
<keyword evidence="5 8" id="KW-1133">Transmembrane helix</keyword>
<evidence type="ECO:0000259" key="9">
    <source>
        <dbReference type="Pfam" id="PF06808"/>
    </source>
</evidence>
<feature type="transmembrane region" description="Helical" evidence="8">
    <location>
        <begin position="499"/>
        <end position="520"/>
    </location>
</feature>
<name>A0A7W9ZJ03_NOVIT</name>
<feature type="transmembrane region" description="Helical" evidence="8">
    <location>
        <begin position="333"/>
        <end position="357"/>
    </location>
</feature>
<feature type="transmembrane region" description="Helical" evidence="8">
    <location>
        <begin position="251"/>
        <end position="270"/>
    </location>
</feature>
<feature type="transmembrane region" description="Helical" evidence="8">
    <location>
        <begin position="300"/>
        <end position="318"/>
    </location>
</feature>
<dbReference type="GO" id="GO:0022857">
    <property type="term" value="F:transmembrane transporter activity"/>
    <property type="evidence" value="ECO:0007669"/>
    <property type="project" value="UniProtKB-UniRule"/>
</dbReference>
<evidence type="ECO:0000256" key="3">
    <source>
        <dbReference type="ARBA" id="ARBA00022519"/>
    </source>
</evidence>
<keyword evidence="2" id="KW-1003">Cell membrane</keyword>
<evidence type="ECO:0000256" key="7">
    <source>
        <dbReference type="RuleBase" id="RU369079"/>
    </source>
</evidence>
<feature type="transmembrane region" description="Helical" evidence="8">
    <location>
        <begin position="453"/>
        <end position="479"/>
    </location>
</feature>
<dbReference type="AlphaFoldDB" id="A0A7W9ZJ03"/>
<accession>A0A7W9ZJ03</accession>
<evidence type="ECO:0000256" key="6">
    <source>
        <dbReference type="ARBA" id="ARBA00023136"/>
    </source>
</evidence>
<dbReference type="Pfam" id="PF06808">
    <property type="entry name" value="DctM"/>
    <property type="match status" value="2"/>
</dbReference>
<feature type="transmembrane region" description="Helical" evidence="8">
    <location>
        <begin position="103"/>
        <end position="136"/>
    </location>
</feature>
<feature type="domain" description="TRAP C4-dicarboxylate transport system permease DctM subunit" evidence="9">
    <location>
        <begin position="347"/>
        <end position="515"/>
    </location>
</feature>
<evidence type="ECO:0000256" key="4">
    <source>
        <dbReference type="ARBA" id="ARBA00022692"/>
    </source>
</evidence>
<evidence type="ECO:0000256" key="1">
    <source>
        <dbReference type="ARBA" id="ARBA00004429"/>
    </source>
</evidence>